<keyword evidence="2" id="KW-0472">Membrane</keyword>
<evidence type="ECO:0000259" key="3">
    <source>
        <dbReference type="PROSITE" id="PS50003"/>
    </source>
</evidence>
<feature type="compositionally biased region" description="Low complexity" evidence="1">
    <location>
        <begin position="847"/>
        <end position="860"/>
    </location>
</feature>
<feature type="domain" description="PH" evidence="3">
    <location>
        <begin position="711"/>
        <end position="809"/>
    </location>
</feature>
<feature type="region of interest" description="Disordered" evidence="1">
    <location>
        <begin position="430"/>
        <end position="466"/>
    </location>
</feature>
<dbReference type="SUPFAM" id="SSF50729">
    <property type="entry name" value="PH domain-like"/>
    <property type="match status" value="1"/>
</dbReference>
<dbReference type="Proteomes" id="UP001530315">
    <property type="component" value="Unassembled WGS sequence"/>
</dbReference>
<accession>A0ABD3P532</accession>
<feature type="transmembrane region" description="Helical" evidence="2">
    <location>
        <begin position="155"/>
        <end position="182"/>
    </location>
</feature>
<organism evidence="4 5">
    <name type="scientific">Stephanodiscus triporus</name>
    <dbReference type="NCBI Taxonomy" id="2934178"/>
    <lineage>
        <taxon>Eukaryota</taxon>
        <taxon>Sar</taxon>
        <taxon>Stramenopiles</taxon>
        <taxon>Ochrophyta</taxon>
        <taxon>Bacillariophyta</taxon>
        <taxon>Coscinodiscophyceae</taxon>
        <taxon>Thalassiosirophycidae</taxon>
        <taxon>Stephanodiscales</taxon>
        <taxon>Stephanodiscaceae</taxon>
        <taxon>Stephanodiscus</taxon>
    </lineage>
</organism>
<feature type="transmembrane region" description="Helical" evidence="2">
    <location>
        <begin position="275"/>
        <end position="294"/>
    </location>
</feature>
<feature type="transmembrane region" description="Helical" evidence="2">
    <location>
        <begin position="6"/>
        <end position="24"/>
    </location>
</feature>
<keyword evidence="2" id="KW-1133">Transmembrane helix</keyword>
<comment type="caution">
    <text evidence="4">The sequence shown here is derived from an EMBL/GenBank/DDBJ whole genome shotgun (WGS) entry which is preliminary data.</text>
</comment>
<reference evidence="4 5" key="1">
    <citation type="submission" date="2024-10" db="EMBL/GenBank/DDBJ databases">
        <title>Updated reference genomes for cyclostephanoid diatoms.</title>
        <authorList>
            <person name="Roberts W.R."/>
            <person name="Alverson A.J."/>
        </authorList>
    </citation>
    <scope>NUCLEOTIDE SEQUENCE [LARGE SCALE GENOMIC DNA]</scope>
    <source>
        <strain evidence="4 5">AJA276-08</strain>
    </source>
</reference>
<keyword evidence="5" id="KW-1185">Reference proteome</keyword>
<dbReference type="Pfam" id="PF00169">
    <property type="entry name" value="PH"/>
    <property type="match status" value="1"/>
</dbReference>
<dbReference type="InterPro" id="IPR001849">
    <property type="entry name" value="PH_domain"/>
</dbReference>
<feature type="compositionally biased region" description="Polar residues" evidence="1">
    <location>
        <begin position="835"/>
        <end position="846"/>
    </location>
</feature>
<gene>
    <name evidence="4" type="ORF">ACHAW5_010620</name>
</gene>
<feature type="transmembrane region" description="Helical" evidence="2">
    <location>
        <begin position="241"/>
        <end position="263"/>
    </location>
</feature>
<dbReference type="AlphaFoldDB" id="A0ABD3P532"/>
<proteinExistence type="predicted"/>
<dbReference type="CDD" id="cd00821">
    <property type="entry name" value="PH"/>
    <property type="match status" value="1"/>
</dbReference>
<evidence type="ECO:0000256" key="1">
    <source>
        <dbReference type="SAM" id="MobiDB-lite"/>
    </source>
</evidence>
<protein>
    <recommendedName>
        <fullName evidence="3">PH domain-containing protein</fullName>
    </recommendedName>
</protein>
<dbReference type="InterPro" id="IPR011993">
    <property type="entry name" value="PH-like_dom_sf"/>
</dbReference>
<evidence type="ECO:0000313" key="5">
    <source>
        <dbReference type="Proteomes" id="UP001530315"/>
    </source>
</evidence>
<dbReference type="PROSITE" id="PS50003">
    <property type="entry name" value="PH_DOMAIN"/>
    <property type="match status" value="1"/>
</dbReference>
<evidence type="ECO:0000313" key="4">
    <source>
        <dbReference type="EMBL" id="KAL3782854.1"/>
    </source>
</evidence>
<feature type="transmembrane region" description="Helical" evidence="2">
    <location>
        <begin position="125"/>
        <end position="143"/>
    </location>
</feature>
<evidence type="ECO:0000256" key="2">
    <source>
        <dbReference type="SAM" id="Phobius"/>
    </source>
</evidence>
<keyword evidence="2" id="KW-0812">Transmembrane</keyword>
<dbReference type="SMART" id="SM00233">
    <property type="entry name" value="PH"/>
    <property type="match status" value="1"/>
</dbReference>
<dbReference type="EMBL" id="JALLAZ020000998">
    <property type="protein sequence ID" value="KAL3782854.1"/>
    <property type="molecule type" value="Genomic_DNA"/>
</dbReference>
<feature type="region of interest" description="Disordered" evidence="1">
    <location>
        <begin position="835"/>
        <end position="901"/>
    </location>
</feature>
<sequence>MVFPVVMAASGAASAGATALGLSLDQKSVDLTREVFLLQMRQAKRLFTAQWAEASYRYGEAMAQAAQQHCEDMAWAKTAYLQTEKINSQQIKLARDQNSREFEMSFRTEARESLRDELANQFNRYNIVMLCDTVCLSLVYGFVVEGIPPEDSREWILIPYLFFMGGSIMFFSISLFFCVTVVRRLHEHTASIMERKLFSEDEELQAAWQEELENGLSTGPNVMHLVSQAYSRWLMHFINPLGHFAINMMIIGIVMMFICAGLLTNARYTIDFDTVAGAAIFWVFVFIATCTIILTKLREDACERTKEGVYDKSFLDAPTTKGPWAKVKLAADELFTDRAVRLGSSKRETVYRERERFENEFVPDNSILYEKAEALRKNWELRAKQRQDVLETLLASVEEFDALPADLMERVNKIIHDVDEADRQTARYVSMPSKKPPDGSLMNMDRDDDNSIAKKQRPLPDRPIDAQHTPVSLVSLRKKLGEIPLTTMIRIRNLSNEPLRLKGGGHINAGQYIKDLEVTMMFSRHNRNRLVVGERAIYHLFPIAEIPIRTEVVIAARSSGNKWFPIGGIDGELVFTNKAGSWSFHINFCNGIGNGGTTCKTKAMHYVDPKPRSDVPVESGEAEDSVWRISHETVDQKRNNEVLVQIDVMPPKSIRPSFKEIGLGQGGLNGGEGIEMELGAFVHEGQELHQQHMGKGQASFDSGDADPCSEIVLMKGFIFEQVAVLDPRFMWQQRWCELSSSAFTVCQNAGLTPDVKVPLDQITKVHAIPDMADRNIFHIYSNGRKPLHLKAQSAFSREQWIKRISDATGRLYVADWGDIRHGDSTAPDLCIRLQSQSSERNTTAKTSSGNDSSESNPSGSLLRPAVSRDIDQALSASNFSTDRSIDKPAETSGQDQEGNSLKRLKIMDLLLSSPNSSSV</sequence>
<name>A0ABD3P532_9STRA</name>
<dbReference type="Gene3D" id="2.30.29.30">
    <property type="entry name" value="Pleckstrin-homology domain (PH domain)/Phosphotyrosine-binding domain (PTB)"/>
    <property type="match status" value="1"/>
</dbReference>